<dbReference type="Gene3D" id="1.10.760.10">
    <property type="entry name" value="Cytochrome c-like domain"/>
    <property type="match status" value="1"/>
</dbReference>
<dbReference type="InterPro" id="IPR009056">
    <property type="entry name" value="Cyt_c-like_dom"/>
</dbReference>
<reference evidence="8" key="1">
    <citation type="submission" date="2023-07" db="EMBL/GenBank/DDBJ databases">
        <title>Genomic Encyclopedia of Type Strains, Phase IV (KMG-IV): sequencing the most valuable type-strain genomes for metagenomic binning, comparative biology and taxonomic classification.</title>
        <authorList>
            <person name="Goeker M."/>
        </authorList>
    </citation>
    <scope>NUCLEOTIDE SEQUENCE</scope>
    <source>
        <strain evidence="8">DSM 23947</strain>
    </source>
</reference>
<keyword evidence="6" id="KW-1133">Transmembrane helix</keyword>
<feature type="compositionally biased region" description="Basic and acidic residues" evidence="5">
    <location>
        <begin position="38"/>
        <end position="56"/>
    </location>
</feature>
<dbReference type="AlphaFoldDB" id="A0AAJ1WJM2"/>
<feature type="region of interest" description="Disordered" evidence="5">
    <location>
        <begin position="29"/>
        <end position="67"/>
    </location>
</feature>
<keyword evidence="9" id="KW-1185">Reference proteome</keyword>
<proteinExistence type="predicted"/>
<accession>A0AAJ1WJM2</accession>
<dbReference type="GO" id="GO:0009055">
    <property type="term" value="F:electron transfer activity"/>
    <property type="evidence" value="ECO:0007669"/>
    <property type="project" value="InterPro"/>
</dbReference>
<keyword evidence="6" id="KW-0812">Transmembrane</keyword>
<sequence length="148" mass="15868">MKNWIIIFIVSALVGFGAGYFIFQDKEEADGTNQTTTQEKESKQENVVKEESKDSNAPKTATTSDGGIFSEKGCISCHSVSALNIQGGATGPDLSKAYDNVEGKHGKPIKEFLKVPTSAVMSGVIEGNPLTDEEIEKIVEALKKAAEK</sequence>
<keyword evidence="1 4" id="KW-0349">Heme</keyword>
<name>A0AAJ1WJM2_9BACI</name>
<evidence type="ECO:0000256" key="5">
    <source>
        <dbReference type="SAM" id="MobiDB-lite"/>
    </source>
</evidence>
<evidence type="ECO:0000256" key="4">
    <source>
        <dbReference type="PROSITE-ProRule" id="PRU00433"/>
    </source>
</evidence>
<evidence type="ECO:0000313" key="8">
    <source>
        <dbReference type="EMBL" id="MDQ0215628.1"/>
    </source>
</evidence>
<keyword evidence="2 4" id="KW-0479">Metal-binding</keyword>
<evidence type="ECO:0000256" key="1">
    <source>
        <dbReference type="ARBA" id="ARBA00022617"/>
    </source>
</evidence>
<dbReference type="RefSeq" id="WP_307257624.1">
    <property type="nucleotide sequence ID" value="NZ_JAUSUC010000023.1"/>
</dbReference>
<dbReference type="InterPro" id="IPR036909">
    <property type="entry name" value="Cyt_c-like_dom_sf"/>
</dbReference>
<dbReference type="PROSITE" id="PS51007">
    <property type="entry name" value="CYTC"/>
    <property type="match status" value="1"/>
</dbReference>
<protein>
    <submittedName>
        <fullName evidence="8">Cytochrome c551/c552</fullName>
    </submittedName>
</protein>
<feature type="domain" description="Cytochrome c" evidence="7">
    <location>
        <begin position="61"/>
        <end position="146"/>
    </location>
</feature>
<organism evidence="8 9">
    <name type="scientific">Oikeobacillus pervagus</name>
    <dbReference type="NCBI Taxonomy" id="1325931"/>
    <lineage>
        <taxon>Bacteria</taxon>
        <taxon>Bacillati</taxon>
        <taxon>Bacillota</taxon>
        <taxon>Bacilli</taxon>
        <taxon>Bacillales</taxon>
        <taxon>Bacillaceae</taxon>
        <taxon>Oikeobacillus</taxon>
    </lineage>
</organism>
<evidence type="ECO:0000313" key="9">
    <source>
        <dbReference type="Proteomes" id="UP001237207"/>
    </source>
</evidence>
<evidence type="ECO:0000256" key="2">
    <source>
        <dbReference type="ARBA" id="ARBA00022723"/>
    </source>
</evidence>
<dbReference type="SUPFAM" id="SSF46626">
    <property type="entry name" value="Cytochrome c"/>
    <property type="match status" value="1"/>
</dbReference>
<evidence type="ECO:0000259" key="7">
    <source>
        <dbReference type="PROSITE" id="PS51007"/>
    </source>
</evidence>
<evidence type="ECO:0000256" key="6">
    <source>
        <dbReference type="SAM" id="Phobius"/>
    </source>
</evidence>
<keyword evidence="3 4" id="KW-0408">Iron</keyword>
<feature type="transmembrane region" description="Helical" evidence="6">
    <location>
        <begin position="6"/>
        <end position="23"/>
    </location>
</feature>
<gene>
    <name evidence="8" type="ORF">J2S13_002046</name>
</gene>
<dbReference type="Proteomes" id="UP001237207">
    <property type="component" value="Unassembled WGS sequence"/>
</dbReference>
<dbReference type="GO" id="GO:0046872">
    <property type="term" value="F:metal ion binding"/>
    <property type="evidence" value="ECO:0007669"/>
    <property type="project" value="UniProtKB-KW"/>
</dbReference>
<evidence type="ECO:0000256" key="3">
    <source>
        <dbReference type="ARBA" id="ARBA00023004"/>
    </source>
</evidence>
<comment type="caution">
    <text evidence="8">The sequence shown here is derived from an EMBL/GenBank/DDBJ whole genome shotgun (WGS) entry which is preliminary data.</text>
</comment>
<dbReference type="GO" id="GO:0020037">
    <property type="term" value="F:heme binding"/>
    <property type="evidence" value="ECO:0007669"/>
    <property type="project" value="InterPro"/>
</dbReference>
<keyword evidence="6" id="KW-0472">Membrane</keyword>
<dbReference type="EMBL" id="JAUSUC010000023">
    <property type="protein sequence ID" value="MDQ0215628.1"/>
    <property type="molecule type" value="Genomic_DNA"/>
</dbReference>
<dbReference type="Pfam" id="PF00034">
    <property type="entry name" value="Cytochrom_C"/>
    <property type="match status" value="1"/>
</dbReference>